<reference evidence="4" key="1">
    <citation type="submission" date="2022-10" db="EMBL/GenBank/DDBJ databases">
        <authorList>
            <person name="Chen Y."/>
            <person name="Dougan E. K."/>
            <person name="Chan C."/>
            <person name="Rhodes N."/>
            <person name="Thang M."/>
        </authorList>
    </citation>
    <scope>NUCLEOTIDE SEQUENCE</scope>
</reference>
<gene>
    <name evidence="4" type="ORF">C1SCF055_LOCUS21428</name>
</gene>
<dbReference type="Gene3D" id="3.40.50.150">
    <property type="entry name" value="Vaccinia Virus protein VP39"/>
    <property type="match status" value="1"/>
</dbReference>
<dbReference type="EMBL" id="CAMXCT020002001">
    <property type="protein sequence ID" value="CAL1148184.1"/>
    <property type="molecule type" value="Genomic_DNA"/>
</dbReference>
<keyword evidence="2" id="KW-0808">Transferase</keyword>
<dbReference type="EMBL" id="CAMXCT010002001">
    <property type="protein sequence ID" value="CAI3994809.1"/>
    <property type="molecule type" value="Genomic_DNA"/>
</dbReference>
<dbReference type="EMBL" id="CAMXCT030002001">
    <property type="protein sequence ID" value="CAL4782121.1"/>
    <property type="molecule type" value="Genomic_DNA"/>
</dbReference>
<dbReference type="AlphaFoldDB" id="A0A9P1CNB8"/>
<dbReference type="GO" id="GO:0032259">
    <property type="term" value="P:methylation"/>
    <property type="evidence" value="ECO:0007669"/>
    <property type="project" value="UniProtKB-KW"/>
</dbReference>
<evidence type="ECO:0000313" key="6">
    <source>
        <dbReference type="EMBL" id="CAL4782121.1"/>
    </source>
</evidence>
<keyword evidence="3" id="KW-0175">Coiled coil</keyword>
<dbReference type="InterPro" id="IPR029063">
    <property type="entry name" value="SAM-dependent_MTases_sf"/>
</dbReference>
<comment type="caution">
    <text evidence="4">The sequence shown here is derived from an EMBL/GenBank/DDBJ whole genome shotgun (WGS) entry which is preliminary data.</text>
</comment>
<dbReference type="Pfam" id="PF00145">
    <property type="entry name" value="DNA_methylase"/>
    <property type="match status" value="1"/>
</dbReference>
<keyword evidence="1 6" id="KW-0489">Methyltransferase</keyword>
<evidence type="ECO:0000313" key="7">
    <source>
        <dbReference type="Proteomes" id="UP001152797"/>
    </source>
</evidence>
<evidence type="ECO:0000256" key="2">
    <source>
        <dbReference type="ARBA" id="ARBA00022679"/>
    </source>
</evidence>
<dbReference type="Proteomes" id="UP001152797">
    <property type="component" value="Unassembled WGS sequence"/>
</dbReference>
<feature type="coiled-coil region" evidence="3">
    <location>
        <begin position="502"/>
        <end position="529"/>
    </location>
</feature>
<evidence type="ECO:0000256" key="3">
    <source>
        <dbReference type="SAM" id="Coils"/>
    </source>
</evidence>
<reference evidence="5" key="2">
    <citation type="submission" date="2024-04" db="EMBL/GenBank/DDBJ databases">
        <authorList>
            <person name="Chen Y."/>
            <person name="Shah S."/>
            <person name="Dougan E. K."/>
            <person name="Thang M."/>
            <person name="Chan C."/>
        </authorList>
    </citation>
    <scope>NUCLEOTIDE SEQUENCE [LARGE SCALE GENOMIC DNA]</scope>
</reference>
<dbReference type="GO" id="GO:0008168">
    <property type="term" value="F:methyltransferase activity"/>
    <property type="evidence" value="ECO:0007669"/>
    <property type="project" value="UniProtKB-KW"/>
</dbReference>
<evidence type="ECO:0000313" key="5">
    <source>
        <dbReference type="EMBL" id="CAL1148184.1"/>
    </source>
</evidence>
<sequence>MADNKDCSSVKTFDGVSKVLEEQKPAAFILENVDMEPSKTGSSKNQDGKDQSNLGLVLARLQKCGYTVKTAKLRSDSFGLPQRRCRLYFFGVRQVERMNGNKVLENLEGLLEAMQCPLRFTPAPCRRLKTGQGQVKSDGKQQLAELLYPSDDARVTAELQRLQAKKLKSKTKQTDDETSARWMSTHKQLAADRQMDYPLKVSEKLAGAPWFQLLQNREKEAVCFVEEWNRERRGKGEPLISFVDISQTVTRMAQSTEDSKVIPTVLPRAKFWNVPLCRWVMGSEMLRFQGLYVEEMASDVTESEKLLADLAGNAFSSCCISAAVFALLASLQYESDSEDEQLAAISQAFTAVALLGRRVRLATVPAMRVQLNHLEQRFDSSGRVGTFVDAEMQSLRDEWQVLMTSLRRDLLSEVAKLDSSLRGRLSVLVEELQSMRQGKSSMLNAEELAKRAAQVAESNSSTLEQVKVLKETLELGIKSEIAGVQGLFDDLTHLKGELTSSAAEDRQHLASALAKLQVLQEEVASSSEEAKTFLRDGEVKNKSVEDRCKQQQEMPLGRPPEATQVAAPLLEQKADGQDAKSTATADEISAKAVEHLKTMLNALASLPWSSRHIDCYALLWA</sequence>
<protein>
    <submittedName>
        <fullName evidence="6">Type II methyltransferase M.NlaX (M.NlaX) (Cytosine-specific methyltransferase NlaX)</fullName>
    </submittedName>
</protein>
<accession>A0A9P1CNB8</accession>
<evidence type="ECO:0000313" key="4">
    <source>
        <dbReference type="EMBL" id="CAI3994809.1"/>
    </source>
</evidence>
<keyword evidence="7" id="KW-1185">Reference proteome</keyword>
<name>A0A9P1CNB8_9DINO</name>
<dbReference type="SUPFAM" id="SSF53335">
    <property type="entry name" value="S-adenosyl-L-methionine-dependent methyltransferases"/>
    <property type="match status" value="1"/>
</dbReference>
<dbReference type="InterPro" id="IPR001525">
    <property type="entry name" value="C5_MeTfrase"/>
</dbReference>
<proteinExistence type="predicted"/>
<organism evidence="4">
    <name type="scientific">Cladocopium goreaui</name>
    <dbReference type="NCBI Taxonomy" id="2562237"/>
    <lineage>
        <taxon>Eukaryota</taxon>
        <taxon>Sar</taxon>
        <taxon>Alveolata</taxon>
        <taxon>Dinophyceae</taxon>
        <taxon>Suessiales</taxon>
        <taxon>Symbiodiniaceae</taxon>
        <taxon>Cladocopium</taxon>
    </lineage>
</organism>
<evidence type="ECO:0000256" key="1">
    <source>
        <dbReference type="ARBA" id="ARBA00022603"/>
    </source>
</evidence>